<dbReference type="Proteomes" id="UP001208074">
    <property type="component" value="Unassembled WGS sequence"/>
</dbReference>
<name>A0AAW5VX93_9BURK</name>
<keyword evidence="1" id="KW-1133">Transmembrane helix</keyword>
<dbReference type="EMBL" id="JAPKNB010000016">
    <property type="protein sequence ID" value="MCX5567182.1"/>
    <property type="molecule type" value="Genomic_DNA"/>
</dbReference>
<accession>A0AAW5VX93</accession>
<evidence type="ECO:0000313" key="3">
    <source>
        <dbReference type="Proteomes" id="UP001208074"/>
    </source>
</evidence>
<dbReference type="InterPro" id="IPR010654">
    <property type="entry name" value="Phage_lambda_tail_I"/>
</dbReference>
<keyword evidence="1" id="KW-0472">Membrane</keyword>
<sequence>MDQELRTIRLYGKLGSRFGRVHRLAVNSLAEAVRALCVLLPGFEQELMTSCERGISYACFLSKMNINEEALHAPVGQDEIRIAPVMQGAKRGGLFQTILGVGLFVAGFFMPASWAVLGKGLMIAGAGLALGGVFQMISPMQQGLGTADRPENKPSYNFNGPVNTTAQGNPVPLGYGRKIVGSAVVSAGIYSEDQM</sequence>
<comment type="caution">
    <text evidence="2">The sequence shown here is derived from an EMBL/GenBank/DDBJ whole genome shotgun (WGS) entry which is preliminary data.</text>
</comment>
<organism evidence="2 3">
    <name type="scientific">Alcaligenes phenolicus</name>
    <dbReference type="NCBI Taxonomy" id="232846"/>
    <lineage>
        <taxon>Bacteria</taxon>
        <taxon>Pseudomonadati</taxon>
        <taxon>Pseudomonadota</taxon>
        <taxon>Betaproteobacteria</taxon>
        <taxon>Burkholderiales</taxon>
        <taxon>Alcaligenaceae</taxon>
        <taxon>Alcaligenes</taxon>
    </lineage>
</organism>
<dbReference type="Pfam" id="PF06805">
    <property type="entry name" value="Lambda_tail_I"/>
    <property type="match status" value="1"/>
</dbReference>
<evidence type="ECO:0000313" key="2">
    <source>
        <dbReference type="EMBL" id="MCX5567182.1"/>
    </source>
</evidence>
<reference evidence="2" key="1">
    <citation type="submission" date="2022-11" db="EMBL/GenBank/DDBJ databases">
        <title>Biodiversity and phylogenetic relationships of bacteria.</title>
        <authorList>
            <person name="Machado R.A.R."/>
            <person name="Bhat A."/>
            <person name="Loulou A."/>
            <person name="Kallel S."/>
        </authorList>
    </citation>
    <scope>NUCLEOTIDE SEQUENCE</scope>
    <source>
        <strain evidence="2">DSM 16503</strain>
    </source>
</reference>
<keyword evidence="1" id="KW-0812">Transmembrane</keyword>
<evidence type="ECO:0000256" key="1">
    <source>
        <dbReference type="SAM" id="Phobius"/>
    </source>
</evidence>
<feature type="transmembrane region" description="Helical" evidence="1">
    <location>
        <begin position="94"/>
        <end position="114"/>
    </location>
</feature>
<dbReference type="RefSeq" id="WP_026484679.1">
    <property type="nucleotide sequence ID" value="NZ_JAPKNB010000016.1"/>
</dbReference>
<dbReference type="AlphaFoldDB" id="A0AAW5VX93"/>
<gene>
    <name evidence="2" type="ORF">OSH02_17560</name>
</gene>
<proteinExistence type="predicted"/>
<protein>
    <submittedName>
        <fullName evidence="2">Tail assembly protein</fullName>
    </submittedName>
</protein>